<dbReference type="InterPro" id="IPR026660">
    <property type="entry name" value="PRA-CH"/>
</dbReference>
<dbReference type="HAMAP" id="MF_01019">
    <property type="entry name" value="HisIE"/>
    <property type="match status" value="1"/>
</dbReference>
<keyword evidence="11 15" id="KW-0378">Hydrolase</keyword>
<evidence type="ECO:0000256" key="7">
    <source>
        <dbReference type="ARBA" id="ARBA00008299"/>
    </source>
</evidence>
<dbReference type="RefSeq" id="WP_230056763.1">
    <property type="nucleotide sequence ID" value="NZ_CAJHOE010000002.1"/>
</dbReference>
<dbReference type="HAMAP" id="MF_01020">
    <property type="entry name" value="HisE"/>
    <property type="match status" value="1"/>
</dbReference>
<dbReference type="SUPFAM" id="SSF141734">
    <property type="entry name" value="HisI-like"/>
    <property type="match status" value="1"/>
</dbReference>
<evidence type="ECO:0000256" key="3">
    <source>
        <dbReference type="ARBA" id="ARBA00004496"/>
    </source>
</evidence>
<dbReference type="Pfam" id="PF01502">
    <property type="entry name" value="PRA-CH"/>
    <property type="match status" value="1"/>
</dbReference>
<dbReference type="HAMAP" id="MF_01021">
    <property type="entry name" value="HisI"/>
    <property type="match status" value="1"/>
</dbReference>
<dbReference type="Gene3D" id="3.10.20.810">
    <property type="entry name" value="Phosphoribosyl-AMP cyclohydrolase"/>
    <property type="match status" value="1"/>
</dbReference>
<dbReference type="PANTHER" id="PTHR42945">
    <property type="entry name" value="HISTIDINE BIOSYNTHESIS BIFUNCTIONAL PROTEIN"/>
    <property type="match status" value="1"/>
</dbReference>
<feature type="coiled-coil region" evidence="16">
    <location>
        <begin position="177"/>
        <end position="238"/>
    </location>
</feature>
<keyword evidence="9 15" id="KW-0028">Amino-acid biosynthesis</keyword>
<dbReference type="NCBIfam" id="TIGR03188">
    <property type="entry name" value="histidine_hisI"/>
    <property type="match status" value="1"/>
</dbReference>
<comment type="caution">
    <text evidence="18">The sequence shown here is derived from an EMBL/GenBank/DDBJ whole genome shotgun (WGS) entry which is preliminary data.</text>
</comment>
<comment type="similarity">
    <text evidence="7 15">In the N-terminal section; belongs to the PRA-CH family.</text>
</comment>
<keyword evidence="13 15" id="KW-0368">Histidine biosynthesis</keyword>
<dbReference type="CDD" id="cd11534">
    <property type="entry name" value="NTP-PPase_HisIE_like"/>
    <property type="match status" value="1"/>
</dbReference>
<accession>A0ABN7K7E1</accession>
<dbReference type="EC" id="3.6.1.31" evidence="15"/>
<sequence>MINIDWQKVSGLLPVIVQEDSSNEILMLAYMNEEALDLSLKTGYAHYFSRTKNRIWKKGEESGNTQKIISASLDCDNDTLLLKVIQNGGAACHTGAKSCFFNQINLQNLNIETKKPSPSSQPSYDIIDELYHVVLERKLNANPESSYVAKLFSKGENAILKKVGEEATEFVMAGKDVTRISQNIASTNERLDTANQKINKILSQANTEVKDELSILDIAMLTDEIVNLNKILQKNKEDMVYEAADLYFHTIVALAMHNIHPERIKTELARRFGLSGIDEKNSRQS</sequence>
<evidence type="ECO:0000256" key="4">
    <source>
        <dbReference type="ARBA" id="ARBA00005169"/>
    </source>
</evidence>
<keyword evidence="14 15" id="KW-0511">Multifunctional enzyme</keyword>
<name>A0ABN7K7E1_9BACT</name>
<dbReference type="InterPro" id="IPR021130">
    <property type="entry name" value="PRib-ATP_PPHydrolase-like"/>
</dbReference>
<gene>
    <name evidence="15 18" type="primary">hisI</name>
    <name evidence="15" type="synonym">hisIE</name>
    <name evidence="18" type="ORF">LMG8286_00981</name>
</gene>
<keyword evidence="12 15" id="KW-0067">ATP-binding</keyword>
<evidence type="ECO:0000313" key="19">
    <source>
        <dbReference type="Proteomes" id="UP000789359"/>
    </source>
</evidence>
<comment type="similarity">
    <text evidence="6 15">In the C-terminal section; belongs to the PRA-PH family.</text>
</comment>
<dbReference type="Gene3D" id="1.10.287.1080">
    <property type="entry name" value="MazG-like"/>
    <property type="match status" value="1"/>
</dbReference>
<evidence type="ECO:0000259" key="17">
    <source>
        <dbReference type="Pfam" id="PF01502"/>
    </source>
</evidence>
<keyword evidence="10 15" id="KW-0547">Nucleotide-binding</keyword>
<reference evidence="18 19" key="1">
    <citation type="submission" date="2020-11" db="EMBL/GenBank/DDBJ databases">
        <authorList>
            <person name="Peeters C."/>
        </authorList>
    </citation>
    <scope>NUCLEOTIDE SEQUENCE [LARGE SCALE GENOMIC DNA]</scope>
    <source>
        <strain evidence="18 19">LMG 8286</strain>
    </source>
</reference>
<dbReference type="GO" id="GO:0004635">
    <property type="term" value="F:phosphoribosyl-AMP cyclohydrolase activity"/>
    <property type="evidence" value="ECO:0007669"/>
    <property type="project" value="UniProtKB-EC"/>
</dbReference>
<evidence type="ECO:0000256" key="16">
    <source>
        <dbReference type="SAM" id="Coils"/>
    </source>
</evidence>
<evidence type="ECO:0000313" key="18">
    <source>
        <dbReference type="EMBL" id="CAD7287879.1"/>
    </source>
</evidence>
<dbReference type="NCBIfam" id="NF002747">
    <property type="entry name" value="PRK02759.1"/>
    <property type="match status" value="1"/>
</dbReference>
<dbReference type="EC" id="3.5.4.19" evidence="15"/>
<evidence type="ECO:0000256" key="13">
    <source>
        <dbReference type="ARBA" id="ARBA00023102"/>
    </source>
</evidence>
<evidence type="ECO:0000256" key="2">
    <source>
        <dbReference type="ARBA" id="ARBA00001460"/>
    </source>
</evidence>
<dbReference type="Proteomes" id="UP000789359">
    <property type="component" value="Unassembled WGS sequence"/>
</dbReference>
<evidence type="ECO:0000256" key="11">
    <source>
        <dbReference type="ARBA" id="ARBA00022801"/>
    </source>
</evidence>
<proteinExistence type="inferred from homology"/>
<dbReference type="InterPro" id="IPR038019">
    <property type="entry name" value="PRib_AMP_CycHydrolase_sf"/>
</dbReference>
<evidence type="ECO:0000256" key="6">
    <source>
        <dbReference type="ARBA" id="ARBA00007731"/>
    </source>
</evidence>
<dbReference type="InterPro" id="IPR008179">
    <property type="entry name" value="HisE"/>
</dbReference>
<dbReference type="PANTHER" id="PTHR42945:SF1">
    <property type="entry name" value="HISTIDINE BIOSYNTHESIS BIFUNCTIONAL PROTEIN HIS7"/>
    <property type="match status" value="1"/>
</dbReference>
<evidence type="ECO:0000256" key="15">
    <source>
        <dbReference type="HAMAP-Rule" id="MF_01019"/>
    </source>
</evidence>
<evidence type="ECO:0000256" key="5">
    <source>
        <dbReference type="ARBA" id="ARBA00005204"/>
    </source>
</evidence>
<dbReference type="EMBL" id="CAJHOE010000002">
    <property type="protein sequence ID" value="CAD7287879.1"/>
    <property type="molecule type" value="Genomic_DNA"/>
</dbReference>
<evidence type="ECO:0000256" key="10">
    <source>
        <dbReference type="ARBA" id="ARBA00022741"/>
    </source>
</evidence>
<dbReference type="InterPro" id="IPR002496">
    <property type="entry name" value="PRib_AMP_CycHydrolase_dom"/>
</dbReference>
<organism evidence="18 19">
    <name type="scientific">Campylobacter suis</name>
    <dbReference type="NCBI Taxonomy" id="2790657"/>
    <lineage>
        <taxon>Bacteria</taxon>
        <taxon>Pseudomonadati</taxon>
        <taxon>Campylobacterota</taxon>
        <taxon>Epsilonproteobacteria</taxon>
        <taxon>Campylobacterales</taxon>
        <taxon>Campylobacteraceae</taxon>
        <taxon>Campylobacter</taxon>
    </lineage>
</organism>
<dbReference type="Pfam" id="PF01503">
    <property type="entry name" value="PRA-PH"/>
    <property type="match status" value="1"/>
</dbReference>
<feature type="region of interest" description="Phosphoribosyl-AMP cyclohydrolase" evidence="15">
    <location>
        <begin position="1"/>
        <end position="126"/>
    </location>
</feature>
<evidence type="ECO:0000256" key="14">
    <source>
        <dbReference type="ARBA" id="ARBA00023268"/>
    </source>
</evidence>
<keyword evidence="16" id="KW-0175">Coiled coil</keyword>
<evidence type="ECO:0000256" key="12">
    <source>
        <dbReference type="ARBA" id="ARBA00022840"/>
    </source>
</evidence>
<dbReference type="NCBIfam" id="NF000768">
    <property type="entry name" value="PRK00051.1"/>
    <property type="match status" value="1"/>
</dbReference>
<dbReference type="SUPFAM" id="SSF101386">
    <property type="entry name" value="all-alpha NTP pyrophosphatases"/>
    <property type="match status" value="2"/>
</dbReference>
<keyword evidence="19" id="KW-1185">Reference proteome</keyword>
<keyword evidence="8 15" id="KW-0963">Cytoplasm</keyword>
<comment type="catalytic activity">
    <reaction evidence="1 15">
        <text>1-(5-phospho-beta-D-ribosyl)-5'-AMP + H2O = 1-(5-phospho-beta-D-ribosyl)-5-[(5-phospho-beta-D-ribosylamino)methylideneamino]imidazole-4-carboxamide</text>
        <dbReference type="Rhea" id="RHEA:20049"/>
        <dbReference type="ChEBI" id="CHEBI:15377"/>
        <dbReference type="ChEBI" id="CHEBI:58435"/>
        <dbReference type="ChEBI" id="CHEBI:59457"/>
        <dbReference type="EC" id="3.5.4.19"/>
    </reaction>
</comment>
<comment type="catalytic activity">
    <reaction evidence="2 15">
        <text>1-(5-phospho-beta-D-ribosyl)-ATP + H2O = 1-(5-phospho-beta-D-ribosyl)-5'-AMP + diphosphate + H(+)</text>
        <dbReference type="Rhea" id="RHEA:22828"/>
        <dbReference type="ChEBI" id="CHEBI:15377"/>
        <dbReference type="ChEBI" id="CHEBI:15378"/>
        <dbReference type="ChEBI" id="CHEBI:33019"/>
        <dbReference type="ChEBI" id="CHEBI:59457"/>
        <dbReference type="ChEBI" id="CHEBI:73183"/>
        <dbReference type="EC" id="3.6.1.31"/>
    </reaction>
</comment>
<evidence type="ECO:0000256" key="8">
    <source>
        <dbReference type="ARBA" id="ARBA00022490"/>
    </source>
</evidence>
<feature type="domain" description="Phosphoribosyl-AMP cyclohydrolase" evidence="17">
    <location>
        <begin position="27"/>
        <end position="101"/>
    </location>
</feature>
<dbReference type="InterPro" id="IPR023019">
    <property type="entry name" value="His_synth_HisIE"/>
</dbReference>
<protein>
    <recommendedName>
        <fullName evidence="15">Histidine biosynthesis bifunctional protein HisIE</fullName>
    </recommendedName>
    <domain>
        <recommendedName>
            <fullName evidence="15">Phosphoribosyl-AMP cyclohydrolase</fullName>
            <shortName evidence="15">PRA-CH</shortName>
            <ecNumber evidence="15">3.5.4.19</ecNumber>
        </recommendedName>
    </domain>
    <domain>
        <recommendedName>
            <fullName evidence="15">Phosphoribosyl-ATP pyrophosphatase</fullName>
            <shortName evidence="15">PRA-PH</shortName>
            <ecNumber evidence="15">3.6.1.31</ecNumber>
        </recommendedName>
    </domain>
</protein>
<evidence type="ECO:0000256" key="9">
    <source>
        <dbReference type="ARBA" id="ARBA00022605"/>
    </source>
</evidence>
<feature type="region of interest" description="Phosphoribosyl-ATP pyrophosphohydrolase" evidence="15">
    <location>
        <begin position="127"/>
        <end position="285"/>
    </location>
</feature>
<evidence type="ECO:0000256" key="1">
    <source>
        <dbReference type="ARBA" id="ARBA00000024"/>
    </source>
</evidence>
<comment type="pathway">
    <text evidence="4 15">Amino-acid biosynthesis; L-histidine biosynthesis; L-histidine from 5-phospho-alpha-D-ribose 1-diphosphate: step 3/9.</text>
</comment>
<comment type="subcellular location">
    <subcellularLocation>
        <location evidence="3 15">Cytoplasm</location>
    </subcellularLocation>
</comment>
<comment type="pathway">
    <text evidence="5 15">Amino-acid biosynthesis; L-histidine biosynthesis; L-histidine from 5-phospho-alpha-D-ribose 1-diphosphate: step 2/9.</text>
</comment>